<dbReference type="InterPro" id="IPR039421">
    <property type="entry name" value="Type_1_exporter"/>
</dbReference>
<dbReference type="InterPro" id="IPR003439">
    <property type="entry name" value="ABC_transporter-like_ATP-bd"/>
</dbReference>
<dbReference type="PROSITE" id="PS00211">
    <property type="entry name" value="ABC_TRANSPORTER_1"/>
    <property type="match status" value="1"/>
</dbReference>
<dbReference type="SUPFAM" id="SSF52540">
    <property type="entry name" value="P-loop containing nucleoside triphosphate hydrolases"/>
    <property type="match status" value="1"/>
</dbReference>
<proteinExistence type="predicted"/>
<keyword evidence="11" id="KW-1185">Reference proteome</keyword>
<dbReference type="PANTHER" id="PTHR43394:SF1">
    <property type="entry name" value="ATP-BINDING CASSETTE SUB-FAMILY B MEMBER 10, MITOCHONDRIAL"/>
    <property type="match status" value="1"/>
</dbReference>
<feature type="transmembrane region" description="Helical" evidence="7">
    <location>
        <begin position="16"/>
        <end position="34"/>
    </location>
</feature>
<feature type="transmembrane region" description="Helical" evidence="7">
    <location>
        <begin position="141"/>
        <end position="160"/>
    </location>
</feature>
<dbReference type="RefSeq" id="WP_169523283.1">
    <property type="nucleotide sequence ID" value="NZ_JAAMPT010000202.1"/>
</dbReference>
<sequence length="585" mass="66303">MKELQYLNKYFIKYKYHFLLGIFITIVAQIFSLFTPKLISSSFKAIEEFNKNNVGTDVIKSELINNILLIIGTTLIAGVLTFLMRQTLIVMSRHVEFDLKNEVFKHYEELDQNFYKRNRTGDLMSRISEDVSKVRMYVGPAVMYTINTVIRFAIVIIYMYNVSPRLTLYTILPLPLLSYIIFKLSTEINVRSTTFQQYLSKISSFTQEIFSGVRVVKAYALENQYQKNMVDLANESKTKSMSLAKVQSLFGPLMIALIGVSNLVVIYFGGMMYIDGTIKSIGTIAEFILYVNMLTWPVASIGWVSSLVQEAEASQKRINEFLKVQPEIKNKTTENSIINGEIQFKNVTFTYEDTEITALDNISFTIKKGETLAILGKTGSGKSTLLSLITRMYDIKNGTILIDGKNIDQVNLYDLRNSIGIVPQDAFLFSDSIKNNIKFGKENASDEEVFTAAKQAVVHDNIMNFNNQYETVLGERGITLSGGQKQRVSIARAIIKNPEILLFDDCLSAVDTETEEQILNNLLQISKNKTTIIVSHRVSSAKNADKIIILDEGKIIQEGSHNQLINQEGYYAELYLKQLSEKELN</sequence>
<keyword evidence="3" id="KW-0547">Nucleotide-binding</keyword>
<dbReference type="Pfam" id="PF00664">
    <property type="entry name" value="ABC_membrane"/>
    <property type="match status" value="1"/>
</dbReference>
<keyword evidence="6 7" id="KW-0472">Membrane</keyword>
<feature type="transmembrane region" description="Helical" evidence="7">
    <location>
        <begin position="166"/>
        <end position="182"/>
    </location>
</feature>
<feature type="domain" description="ABC transmembrane type-1" evidence="9">
    <location>
        <begin position="19"/>
        <end position="310"/>
    </location>
</feature>
<keyword evidence="5 7" id="KW-1133">Transmembrane helix</keyword>
<gene>
    <name evidence="10" type="ORF">G6042_05405</name>
</gene>
<evidence type="ECO:0000256" key="3">
    <source>
        <dbReference type="ARBA" id="ARBA00022741"/>
    </source>
</evidence>
<evidence type="ECO:0000256" key="7">
    <source>
        <dbReference type="SAM" id="Phobius"/>
    </source>
</evidence>
<dbReference type="Gene3D" id="1.20.1560.10">
    <property type="entry name" value="ABC transporter type 1, transmembrane domain"/>
    <property type="match status" value="1"/>
</dbReference>
<reference evidence="10 11" key="1">
    <citation type="submission" date="2020-02" db="EMBL/GenBank/DDBJ databases">
        <title>Flavobacterium sp. genome.</title>
        <authorList>
            <person name="Jung H.S."/>
            <person name="Baek J.H."/>
            <person name="Jeon C.O."/>
        </authorList>
    </citation>
    <scope>NUCLEOTIDE SEQUENCE [LARGE SCALE GENOMIC DNA]</scope>
    <source>
        <strain evidence="10 11">SE-s27</strain>
    </source>
</reference>
<dbReference type="CDD" id="cd18541">
    <property type="entry name" value="ABC_6TM_TmrB_like"/>
    <property type="match status" value="1"/>
</dbReference>
<feature type="transmembrane region" description="Helical" evidence="7">
    <location>
        <begin position="63"/>
        <end position="83"/>
    </location>
</feature>
<dbReference type="InterPro" id="IPR017871">
    <property type="entry name" value="ABC_transporter-like_CS"/>
</dbReference>
<dbReference type="PANTHER" id="PTHR43394">
    <property type="entry name" value="ATP-DEPENDENT PERMEASE MDL1, MITOCHONDRIAL"/>
    <property type="match status" value="1"/>
</dbReference>
<dbReference type="InterPro" id="IPR036640">
    <property type="entry name" value="ABC1_TM_sf"/>
</dbReference>
<evidence type="ECO:0000259" key="8">
    <source>
        <dbReference type="PROSITE" id="PS50893"/>
    </source>
</evidence>
<dbReference type="EMBL" id="JAAMPT010000202">
    <property type="protein sequence ID" value="NMH24703.1"/>
    <property type="molecule type" value="Genomic_DNA"/>
</dbReference>
<keyword evidence="2 7" id="KW-0812">Transmembrane</keyword>
<dbReference type="SUPFAM" id="SSF90123">
    <property type="entry name" value="ABC transporter transmembrane region"/>
    <property type="match status" value="1"/>
</dbReference>
<evidence type="ECO:0000313" key="10">
    <source>
        <dbReference type="EMBL" id="NMH24703.1"/>
    </source>
</evidence>
<dbReference type="PROSITE" id="PS50929">
    <property type="entry name" value="ABC_TM1F"/>
    <property type="match status" value="1"/>
</dbReference>
<evidence type="ECO:0000256" key="6">
    <source>
        <dbReference type="ARBA" id="ARBA00023136"/>
    </source>
</evidence>
<feature type="transmembrane region" description="Helical" evidence="7">
    <location>
        <begin position="288"/>
        <end position="308"/>
    </location>
</feature>
<organism evidence="10 11">
    <name type="scientific">Flavobacterium solisilvae</name>
    <dbReference type="NCBI Taxonomy" id="1852019"/>
    <lineage>
        <taxon>Bacteria</taxon>
        <taxon>Pseudomonadati</taxon>
        <taxon>Bacteroidota</taxon>
        <taxon>Flavobacteriia</taxon>
        <taxon>Flavobacteriales</taxon>
        <taxon>Flavobacteriaceae</taxon>
        <taxon>Flavobacterium</taxon>
    </lineage>
</organism>
<dbReference type="Pfam" id="PF00005">
    <property type="entry name" value="ABC_tran"/>
    <property type="match status" value="1"/>
</dbReference>
<evidence type="ECO:0000259" key="9">
    <source>
        <dbReference type="PROSITE" id="PS50929"/>
    </source>
</evidence>
<evidence type="ECO:0000256" key="2">
    <source>
        <dbReference type="ARBA" id="ARBA00022692"/>
    </source>
</evidence>
<keyword evidence="4 10" id="KW-0067">ATP-binding</keyword>
<evidence type="ECO:0000256" key="5">
    <source>
        <dbReference type="ARBA" id="ARBA00022989"/>
    </source>
</evidence>
<dbReference type="InterPro" id="IPR003593">
    <property type="entry name" value="AAA+_ATPase"/>
</dbReference>
<evidence type="ECO:0000313" key="11">
    <source>
        <dbReference type="Proteomes" id="UP000767947"/>
    </source>
</evidence>
<dbReference type="Proteomes" id="UP000767947">
    <property type="component" value="Unassembled WGS sequence"/>
</dbReference>
<feature type="transmembrane region" description="Helical" evidence="7">
    <location>
        <begin position="249"/>
        <end position="268"/>
    </location>
</feature>
<comment type="subcellular location">
    <subcellularLocation>
        <location evidence="1">Cell membrane</location>
        <topology evidence="1">Multi-pass membrane protein</topology>
    </subcellularLocation>
</comment>
<accession>A0ABX1QSN3</accession>
<feature type="domain" description="ABC transporter" evidence="8">
    <location>
        <begin position="342"/>
        <end position="577"/>
    </location>
</feature>
<dbReference type="Gene3D" id="3.40.50.300">
    <property type="entry name" value="P-loop containing nucleotide triphosphate hydrolases"/>
    <property type="match status" value="1"/>
</dbReference>
<protein>
    <submittedName>
        <fullName evidence="10">ABC transporter ATP-binding protein</fullName>
    </submittedName>
</protein>
<name>A0ABX1QSN3_9FLAO</name>
<dbReference type="PROSITE" id="PS50893">
    <property type="entry name" value="ABC_TRANSPORTER_2"/>
    <property type="match status" value="1"/>
</dbReference>
<dbReference type="InterPro" id="IPR011527">
    <property type="entry name" value="ABC1_TM_dom"/>
</dbReference>
<comment type="caution">
    <text evidence="10">The sequence shown here is derived from an EMBL/GenBank/DDBJ whole genome shotgun (WGS) entry which is preliminary data.</text>
</comment>
<dbReference type="InterPro" id="IPR027417">
    <property type="entry name" value="P-loop_NTPase"/>
</dbReference>
<dbReference type="SMART" id="SM00382">
    <property type="entry name" value="AAA"/>
    <property type="match status" value="1"/>
</dbReference>
<evidence type="ECO:0000256" key="1">
    <source>
        <dbReference type="ARBA" id="ARBA00004651"/>
    </source>
</evidence>
<dbReference type="GO" id="GO:0005524">
    <property type="term" value="F:ATP binding"/>
    <property type="evidence" value="ECO:0007669"/>
    <property type="project" value="UniProtKB-KW"/>
</dbReference>
<evidence type="ECO:0000256" key="4">
    <source>
        <dbReference type="ARBA" id="ARBA00022840"/>
    </source>
</evidence>